<dbReference type="GO" id="GO:0008757">
    <property type="term" value="F:S-adenosylmethionine-dependent methyltransferase activity"/>
    <property type="evidence" value="ECO:0007669"/>
    <property type="project" value="InterPro"/>
</dbReference>
<sequence length="344" mass="37663">MPLSLFRSLARARRRGNLNPPAEWLRLQTREAEMLRWSVKVLGNDLVQRHYAAGLAGPAVALPEAPASAGLTSRTCRQADIEGPWVRHWCRALGTTPFYHRKLWEDCYILQVLWEAGLLAPGRRAIGFAVGEEPLPAILASHGVEVLATDIAAEDMRAQDWIATGQHGAGTDRLFRPHLSDRAAFDRLVSFRSADMAELPEALLDGSRDIVWSACSMEHLGSHEAGLAFVETAMRCLRPGGVAVHTTELNLDPEASTPDRGSTVLFQRRHLEALAARLAARGHRMLPLDDRHPIGVMDQFVDVPPFEEGRVPLGPISPPHLRLSIAGYPATSVGIVVVAGQRVP</sequence>
<dbReference type="Proteomes" id="UP000249065">
    <property type="component" value="Unassembled WGS sequence"/>
</dbReference>
<keyword evidence="3" id="KW-1185">Reference proteome</keyword>
<dbReference type="GO" id="GO:0032259">
    <property type="term" value="P:methylation"/>
    <property type="evidence" value="ECO:0007669"/>
    <property type="project" value="UniProtKB-KW"/>
</dbReference>
<dbReference type="Gene3D" id="3.40.50.150">
    <property type="entry name" value="Vaccinia Virus protein VP39"/>
    <property type="match status" value="1"/>
</dbReference>
<dbReference type="AlphaFoldDB" id="A0A327MDY0"/>
<organism evidence="2 3">
    <name type="scientific">Roseicella frigidaeris</name>
    <dbReference type="NCBI Taxonomy" id="2230885"/>
    <lineage>
        <taxon>Bacteria</taxon>
        <taxon>Pseudomonadati</taxon>
        <taxon>Pseudomonadota</taxon>
        <taxon>Alphaproteobacteria</taxon>
        <taxon>Acetobacterales</taxon>
        <taxon>Roseomonadaceae</taxon>
        <taxon>Roseicella</taxon>
    </lineage>
</organism>
<dbReference type="SUPFAM" id="SSF53335">
    <property type="entry name" value="S-adenosyl-L-methionine-dependent methyltransferases"/>
    <property type="match status" value="1"/>
</dbReference>
<evidence type="ECO:0000313" key="3">
    <source>
        <dbReference type="Proteomes" id="UP000249065"/>
    </source>
</evidence>
<dbReference type="InterPro" id="IPR013216">
    <property type="entry name" value="Methyltransf_11"/>
</dbReference>
<feature type="domain" description="Methyltransferase type 11" evidence="1">
    <location>
        <begin position="175"/>
        <end position="244"/>
    </location>
</feature>
<dbReference type="OrthoDB" id="2548453at2"/>
<name>A0A327MDY0_9PROT</name>
<comment type="caution">
    <text evidence="2">The sequence shown here is derived from an EMBL/GenBank/DDBJ whole genome shotgun (WGS) entry which is preliminary data.</text>
</comment>
<evidence type="ECO:0000313" key="2">
    <source>
        <dbReference type="EMBL" id="RAI60775.1"/>
    </source>
</evidence>
<proteinExistence type="predicted"/>
<gene>
    <name evidence="2" type="ORF">DOO78_01200</name>
</gene>
<reference evidence="3" key="1">
    <citation type="submission" date="2018-06" db="EMBL/GenBank/DDBJ databases">
        <authorList>
            <person name="Khan S.A."/>
        </authorList>
    </citation>
    <scope>NUCLEOTIDE SEQUENCE [LARGE SCALE GENOMIC DNA]</scope>
    <source>
        <strain evidence="3">DB-1506</strain>
    </source>
</reference>
<keyword evidence="2" id="KW-0489">Methyltransferase</keyword>
<dbReference type="RefSeq" id="WP_111467887.1">
    <property type="nucleotide sequence ID" value="NZ_QLIX01000001.1"/>
</dbReference>
<accession>A0A327MDY0</accession>
<dbReference type="Pfam" id="PF08241">
    <property type="entry name" value="Methyltransf_11"/>
    <property type="match status" value="1"/>
</dbReference>
<protein>
    <submittedName>
        <fullName evidence="2">Methyltransferase</fullName>
    </submittedName>
</protein>
<evidence type="ECO:0000259" key="1">
    <source>
        <dbReference type="Pfam" id="PF08241"/>
    </source>
</evidence>
<keyword evidence="2" id="KW-0808">Transferase</keyword>
<dbReference type="EMBL" id="QLIX01000001">
    <property type="protein sequence ID" value="RAI60775.1"/>
    <property type="molecule type" value="Genomic_DNA"/>
</dbReference>
<dbReference type="InterPro" id="IPR029063">
    <property type="entry name" value="SAM-dependent_MTases_sf"/>
</dbReference>